<keyword evidence="3" id="KW-1185">Reference proteome</keyword>
<dbReference type="Proteomes" id="UP001260715">
    <property type="component" value="Unassembled WGS sequence"/>
</dbReference>
<protein>
    <recommendedName>
        <fullName evidence="4">Zinc ribbon domain-containing protein</fullName>
    </recommendedName>
</protein>
<sequence>MPTSSAGARPSKFTSPPSLALAAAHHKSAWLRELKALLPGISLVLATCPSFLVRLRSTLAITTKSSPARSFNQQTGLASTAMVTSTTSLLVHRFLKPISQTKRKNMSSFLNCPHCQHQLHESASACPNCGAPAKVLGYTSYDQVPWYRRRWALVLVTLVFMPIAVVIAFTGDIYLFKDGKVQTFPKSFKFTLLILFVLIVLIQLLR</sequence>
<evidence type="ECO:0000313" key="2">
    <source>
        <dbReference type="EMBL" id="MDR6585666.1"/>
    </source>
</evidence>
<accession>A0ABU1PI94</accession>
<keyword evidence="1" id="KW-1133">Transmembrane helix</keyword>
<feature type="transmembrane region" description="Helical" evidence="1">
    <location>
        <begin position="188"/>
        <end position="205"/>
    </location>
</feature>
<keyword evidence="1" id="KW-0472">Membrane</keyword>
<keyword evidence="1" id="KW-0812">Transmembrane</keyword>
<evidence type="ECO:0000256" key="1">
    <source>
        <dbReference type="SAM" id="Phobius"/>
    </source>
</evidence>
<dbReference type="RefSeq" id="WP_310011569.1">
    <property type="nucleotide sequence ID" value="NZ_JAVDSJ010000005.1"/>
</dbReference>
<reference evidence="2 3" key="1">
    <citation type="submission" date="2023-07" db="EMBL/GenBank/DDBJ databases">
        <title>Sorghum-associated microbial communities from plants grown in Nebraska, USA.</title>
        <authorList>
            <person name="Schachtman D."/>
        </authorList>
    </citation>
    <scope>NUCLEOTIDE SEQUENCE [LARGE SCALE GENOMIC DNA]</scope>
    <source>
        <strain evidence="2 3">596</strain>
    </source>
</reference>
<evidence type="ECO:0000313" key="3">
    <source>
        <dbReference type="Proteomes" id="UP001260715"/>
    </source>
</evidence>
<feature type="transmembrane region" description="Helical" evidence="1">
    <location>
        <begin position="36"/>
        <end position="55"/>
    </location>
</feature>
<dbReference type="EMBL" id="JAVDSJ010000005">
    <property type="protein sequence ID" value="MDR6585666.1"/>
    <property type="molecule type" value="Genomic_DNA"/>
</dbReference>
<proteinExistence type="predicted"/>
<feature type="transmembrane region" description="Helical" evidence="1">
    <location>
        <begin position="151"/>
        <end position="176"/>
    </location>
</feature>
<comment type="caution">
    <text evidence="2">The sequence shown here is derived from an EMBL/GenBank/DDBJ whole genome shotgun (WGS) entry which is preliminary data.</text>
</comment>
<organism evidence="2 3">
    <name type="scientific">Herbaspirillum frisingense</name>
    <dbReference type="NCBI Taxonomy" id="92645"/>
    <lineage>
        <taxon>Bacteria</taxon>
        <taxon>Pseudomonadati</taxon>
        <taxon>Pseudomonadota</taxon>
        <taxon>Betaproteobacteria</taxon>
        <taxon>Burkholderiales</taxon>
        <taxon>Oxalobacteraceae</taxon>
        <taxon>Herbaspirillum</taxon>
    </lineage>
</organism>
<gene>
    <name evidence="2" type="ORF">J2W50_003884</name>
</gene>
<name>A0ABU1PI94_9BURK</name>
<evidence type="ECO:0008006" key="4">
    <source>
        <dbReference type="Google" id="ProtNLM"/>
    </source>
</evidence>